<protein>
    <recommendedName>
        <fullName evidence="2">HIRAN domain-containing protein</fullName>
    </recommendedName>
</protein>
<dbReference type="EnsemblMetazoa" id="Aqu2.1.25494_001">
    <property type="protein sequence ID" value="Aqu2.1.25494_001"/>
    <property type="gene ID" value="Aqu2.1.25494"/>
</dbReference>
<sequence>MATREETFIFSSVIRGHHVYKETWTPYISENLTANIEEDNPHDRHAIALTRSAGDIVGHMPQKIPPLCWFFIRNGGSIKSVVTGKRRKGIGLEVPCDYVCCGSQRMIKKLKRLLSQVDTQS</sequence>
<dbReference type="Gene3D" id="3.30.70.2330">
    <property type="match status" value="1"/>
</dbReference>
<dbReference type="AlphaFoldDB" id="A0A1X7UC24"/>
<evidence type="ECO:0000313" key="1">
    <source>
        <dbReference type="EnsemblMetazoa" id="Aqu2.1.25494_001"/>
    </source>
</evidence>
<name>A0A1X7UC24_AMPQE</name>
<organism evidence="1">
    <name type="scientific">Amphimedon queenslandica</name>
    <name type="common">Sponge</name>
    <dbReference type="NCBI Taxonomy" id="400682"/>
    <lineage>
        <taxon>Eukaryota</taxon>
        <taxon>Metazoa</taxon>
        <taxon>Porifera</taxon>
        <taxon>Demospongiae</taxon>
        <taxon>Heteroscleromorpha</taxon>
        <taxon>Haplosclerida</taxon>
        <taxon>Niphatidae</taxon>
        <taxon>Amphimedon</taxon>
    </lineage>
</organism>
<accession>A0A1X7UC24</accession>
<proteinExistence type="predicted"/>
<reference evidence="1" key="1">
    <citation type="submission" date="2017-05" db="UniProtKB">
        <authorList>
            <consortium name="EnsemblMetazoa"/>
        </authorList>
    </citation>
    <scope>IDENTIFICATION</scope>
</reference>
<evidence type="ECO:0008006" key="2">
    <source>
        <dbReference type="Google" id="ProtNLM"/>
    </source>
</evidence>
<dbReference type="InParanoid" id="A0A1X7UC24"/>